<name>A0ABX2KI21_9PROT</name>
<reference evidence="1 2" key="1">
    <citation type="submission" date="2019-10" db="EMBL/GenBank/DDBJ databases">
        <title>Genome sequence of Azospirillum melinis.</title>
        <authorList>
            <person name="Ambrosini A."/>
            <person name="Sant'Anna F.H."/>
            <person name="Cassan F.D."/>
            <person name="Souza E.M."/>
            <person name="Passaglia L.M.P."/>
        </authorList>
    </citation>
    <scope>NUCLEOTIDE SEQUENCE [LARGE SCALE GENOMIC DNA]</scope>
    <source>
        <strain evidence="1 2">TMCY0552</strain>
    </source>
</reference>
<comment type="caution">
    <text evidence="1">The sequence shown here is derived from an EMBL/GenBank/DDBJ whole genome shotgun (WGS) entry which is preliminary data.</text>
</comment>
<evidence type="ECO:0000313" key="2">
    <source>
        <dbReference type="Proteomes" id="UP000605086"/>
    </source>
</evidence>
<gene>
    <name evidence="1" type="ORF">GBZ48_28795</name>
</gene>
<dbReference type="RefSeq" id="WP_146205395.1">
    <property type="nucleotide sequence ID" value="NZ_JAGINN010000009.1"/>
</dbReference>
<proteinExistence type="predicted"/>
<accession>A0ABX2KI21</accession>
<dbReference type="EMBL" id="WHOS01000058">
    <property type="protein sequence ID" value="NUB03227.1"/>
    <property type="molecule type" value="Genomic_DNA"/>
</dbReference>
<sequence>MPEKPLICRFSVKLDGEFHTVTASIHLDVPTFVRFEMNAPSGNSPSMVVAMWSDGQWNVFEGDRSADPRHLLAITLAFGTMTFGPPGGDWLLVRDLLINLTQSAVVHYR</sequence>
<dbReference type="Proteomes" id="UP000605086">
    <property type="component" value="Unassembled WGS sequence"/>
</dbReference>
<keyword evidence="2" id="KW-1185">Reference proteome</keyword>
<protein>
    <submittedName>
        <fullName evidence="1">Uncharacterized protein</fullName>
    </submittedName>
</protein>
<organism evidence="1 2">
    <name type="scientific">Azospirillum melinis</name>
    <dbReference type="NCBI Taxonomy" id="328839"/>
    <lineage>
        <taxon>Bacteria</taxon>
        <taxon>Pseudomonadati</taxon>
        <taxon>Pseudomonadota</taxon>
        <taxon>Alphaproteobacteria</taxon>
        <taxon>Rhodospirillales</taxon>
        <taxon>Azospirillaceae</taxon>
        <taxon>Azospirillum</taxon>
    </lineage>
</organism>
<evidence type="ECO:0000313" key="1">
    <source>
        <dbReference type="EMBL" id="NUB03227.1"/>
    </source>
</evidence>